<reference evidence="3" key="2">
    <citation type="submission" date="2021-04" db="EMBL/GenBank/DDBJ databases">
        <authorList>
            <person name="Gilroy R."/>
        </authorList>
    </citation>
    <scope>NUCLEOTIDE SEQUENCE</scope>
    <source>
        <strain evidence="3">B5-657</strain>
    </source>
</reference>
<feature type="domain" description="Copper amine oxidase-like N-terminal" evidence="2">
    <location>
        <begin position="728"/>
        <end position="834"/>
    </location>
</feature>
<dbReference type="Gene3D" id="3.30.457.10">
    <property type="entry name" value="Copper amine oxidase-like, N-terminal domain"/>
    <property type="match status" value="2"/>
</dbReference>
<evidence type="ECO:0000256" key="1">
    <source>
        <dbReference type="SAM" id="SignalP"/>
    </source>
</evidence>
<sequence>MKLRQKLAVVLASAMVVSAVPVVTMADTTNSLHNTIKVVKGSTMGYTTEKVTVGTTGTAYKIESSTRKISNLELHPKATYELNETKETFFVELENAEFSDEAFIQAYLNTEDGKFSELANLTGTATLLVAEAGTIDGTEFNGKKPAEVVKDLKLVYETEEGTLTITKTGKAQLRVDVQGKWTKEDTLIVPIFAKVTKANAVVVKVDGADSFVSDGSYTVGATNEDNTELSVAVDDAKTGITVDGGEISKLVLSEEVIGAIANSENRKVQIEISSSSDLEFSLKGIKATGKRGFYSKGEIEVGKDGFAVEYGTSGRNNNKDTQVIIVTLPNWVDGSARGQIELSGIKVVPTNKTASTGDVTVTISSVNDDDFIKEKDYVVGVVSEYGVTLTCDAPATIKAGRSAIVNKNYVKVQLKEAVKDSLVDDRTIEFTLENGYLFGAADMDFTGFKSMPKATSNAYKEVAMDTLNDLIKAKKVKFEDDAKGATVKDVEINAKGQVIGFTLENLVEVTQDEVNELTLTIPVATSLQSTGEVKLVATGRALAELGAEDELSCKVADVVSPVTVEAKAAELKVGLQAQTSGEIVIAETDKAMLQKGYIVVDAPEADGITFGTLPTVKAEGITLGEVSLNKAKTQLHIEVKRTSTEAGKITISDLEFTTSRAVPEGTFDVEFYGTALTDEVVADYTSVEPDTYVVEDFIKITTPNTEDIKTGALKAVTSTFKIGSSTYTVDGVENTMDAPAYLKDNRTMVPVRYIAYAFGLDTSNVLYANSTATIIAGEKIIQVTVGSDIMTVNGTQIKMDTKAELVNGRAYVPMKFIASALGVSASWDSASQTATFSNKN</sequence>
<organism evidence="3 4">
    <name type="scientific">Candidatus Cellulosilyticum pullistercoris</name>
    <dbReference type="NCBI Taxonomy" id="2838521"/>
    <lineage>
        <taxon>Bacteria</taxon>
        <taxon>Bacillati</taxon>
        <taxon>Bacillota</taxon>
        <taxon>Clostridia</taxon>
        <taxon>Lachnospirales</taxon>
        <taxon>Cellulosilyticaceae</taxon>
        <taxon>Cellulosilyticum</taxon>
    </lineage>
</organism>
<evidence type="ECO:0000313" key="4">
    <source>
        <dbReference type="Proteomes" id="UP000824229"/>
    </source>
</evidence>
<name>A0A9E2KAN8_9FIRM</name>
<dbReference type="Proteomes" id="UP000824229">
    <property type="component" value="Unassembled WGS sequence"/>
</dbReference>
<dbReference type="InterPro" id="IPR036582">
    <property type="entry name" value="Mao_N_sf"/>
</dbReference>
<dbReference type="InterPro" id="IPR012854">
    <property type="entry name" value="Cu_amine_oxidase-like_N"/>
</dbReference>
<feature type="signal peptide" evidence="1">
    <location>
        <begin position="1"/>
        <end position="26"/>
    </location>
</feature>
<dbReference type="EMBL" id="JAHLFQ010000035">
    <property type="protein sequence ID" value="MBU3803483.1"/>
    <property type="molecule type" value="Genomic_DNA"/>
</dbReference>
<dbReference type="Pfam" id="PF07833">
    <property type="entry name" value="Cu_amine_oxidN1"/>
    <property type="match status" value="1"/>
</dbReference>
<keyword evidence="1" id="KW-0732">Signal</keyword>
<evidence type="ECO:0000313" key="3">
    <source>
        <dbReference type="EMBL" id="MBU3803483.1"/>
    </source>
</evidence>
<evidence type="ECO:0000259" key="2">
    <source>
        <dbReference type="Pfam" id="PF07833"/>
    </source>
</evidence>
<feature type="chain" id="PRO_5038562664" evidence="1">
    <location>
        <begin position="27"/>
        <end position="840"/>
    </location>
</feature>
<dbReference type="AlphaFoldDB" id="A0A9E2KAN8"/>
<protein>
    <submittedName>
        <fullName evidence="3">Copper amine oxidase N-terminal domain-containing protein</fullName>
    </submittedName>
</protein>
<proteinExistence type="predicted"/>
<gene>
    <name evidence="3" type="ORF">H9872_01815</name>
</gene>
<dbReference type="SUPFAM" id="SSF55383">
    <property type="entry name" value="Copper amine oxidase, domain N"/>
    <property type="match status" value="2"/>
</dbReference>
<reference evidence="3" key="1">
    <citation type="journal article" date="2021" name="PeerJ">
        <title>Extensive microbial diversity within the chicken gut microbiome revealed by metagenomics and culture.</title>
        <authorList>
            <person name="Gilroy R."/>
            <person name="Ravi A."/>
            <person name="Getino M."/>
            <person name="Pursley I."/>
            <person name="Horton D.L."/>
            <person name="Alikhan N.F."/>
            <person name="Baker D."/>
            <person name="Gharbi K."/>
            <person name="Hall N."/>
            <person name="Watson M."/>
            <person name="Adriaenssens E.M."/>
            <person name="Foster-Nyarko E."/>
            <person name="Jarju S."/>
            <person name="Secka A."/>
            <person name="Antonio M."/>
            <person name="Oren A."/>
            <person name="Chaudhuri R.R."/>
            <person name="La Ragione R."/>
            <person name="Hildebrand F."/>
            <person name="Pallen M.J."/>
        </authorList>
    </citation>
    <scope>NUCLEOTIDE SEQUENCE</scope>
    <source>
        <strain evidence="3">B5-657</strain>
    </source>
</reference>
<comment type="caution">
    <text evidence="3">The sequence shown here is derived from an EMBL/GenBank/DDBJ whole genome shotgun (WGS) entry which is preliminary data.</text>
</comment>
<accession>A0A9E2KAN8</accession>